<dbReference type="PROSITE" id="PS00136">
    <property type="entry name" value="SUBTILASE_ASP"/>
    <property type="match status" value="1"/>
</dbReference>
<feature type="region of interest" description="Disordered" evidence="7">
    <location>
        <begin position="24"/>
        <end position="52"/>
    </location>
</feature>
<dbReference type="PROSITE" id="PS51208">
    <property type="entry name" value="AUTOTRANSPORTER"/>
    <property type="match status" value="1"/>
</dbReference>
<evidence type="ECO:0000256" key="2">
    <source>
        <dbReference type="ARBA" id="ARBA00022670"/>
    </source>
</evidence>
<dbReference type="PANTHER" id="PTHR43806">
    <property type="entry name" value="PEPTIDASE S8"/>
    <property type="match status" value="1"/>
</dbReference>
<dbReference type="GO" id="GO:0008233">
    <property type="term" value="F:peptidase activity"/>
    <property type="evidence" value="ECO:0007669"/>
    <property type="project" value="UniProtKB-KW"/>
</dbReference>
<dbReference type="InterPro" id="IPR000209">
    <property type="entry name" value="Peptidase_S8/S53_dom"/>
</dbReference>
<gene>
    <name evidence="10" type="ORF">ABB22_12915</name>
</gene>
<protein>
    <submittedName>
        <fullName evidence="10">Serine protease</fullName>
    </submittedName>
</protein>
<keyword evidence="2 6" id="KW-0645">Protease</keyword>
<evidence type="ECO:0000256" key="5">
    <source>
        <dbReference type="ARBA" id="ARBA00022825"/>
    </source>
</evidence>
<dbReference type="PROSITE" id="PS00138">
    <property type="entry name" value="SUBTILASE_SER"/>
    <property type="match status" value="1"/>
</dbReference>
<feature type="active site" description="Charge relay system" evidence="6">
    <location>
        <position position="116"/>
    </location>
</feature>
<keyword evidence="11" id="KW-1185">Reference proteome</keyword>
<dbReference type="SUPFAM" id="SSF103515">
    <property type="entry name" value="Autotransporter"/>
    <property type="match status" value="1"/>
</dbReference>
<name>A0ABR5NI90_9GAMM</name>
<dbReference type="InterPro" id="IPR036852">
    <property type="entry name" value="Peptidase_S8/S53_dom_sf"/>
</dbReference>
<dbReference type="PROSITE" id="PS51892">
    <property type="entry name" value="SUBTILASE"/>
    <property type="match status" value="1"/>
</dbReference>
<evidence type="ECO:0000256" key="1">
    <source>
        <dbReference type="ARBA" id="ARBA00011073"/>
    </source>
</evidence>
<reference evidence="10 11" key="1">
    <citation type="submission" date="2015-05" db="EMBL/GenBank/DDBJ databases">
        <title>Genome sequencing and analysis of members of genus Stenotrophomonas.</title>
        <authorList>
            <person name="Patil P.P."/>
            <person name="Midha S."/>
            <person name="Patil P.B."/>
        </authorList>
    </citation>
    <scope>NUCLEOTIDE SEQUENCE [LARGE SCALE GENOMIC DNA]</scope>
    <source>
        <strain evidence="10 11">DSM 12575</strain>
    </source>
</reference>
<dbReference type="InterPro" id="IPR050131">
    <property type="entry name" value="Peptidase_S8_subtilisin-like"/>
</dbReference>
<dbReference type="Pfam" id="PF12951">
    <property type="entry name" value="PATR"/>
    <property type="match status" value="1"/>
</dbReference>
<dbReference type="InterPro" id="IPR023827">
    <property type="entry name" value="Peptidase_S8_Asp-AS"/>
</dbReference>
<sequence>MRSTPRVRNVLAASLAVALAACGGGGGTKSTPPPAPPPTSPPPPTSTTPQPAMDAHLALTNAKAAQAAGFTGAGIRIGVVDSGVMRNHPTLAGRVVANFNYVSDKNNLAVDDVVGHGTTVAQLAAGAAAGQWPGGIAPGAQIVSARIINDERPKDDGSGQGNEVTGGLGMTGIHNDLIRAGVRIMNNSWGGLYWTRPTVTAQIAAEYRPFIAANDGLVVFATGNESRANPSDMAALPSQPGVGGSLPAADLERGWLAVAALDTANPSKLADYSNACGVAKNYCLVAPGTAAFVGPNATASNLSYYYGSGTSYAAPLVSGAAALVWQAFPYFDNNLVRQTLLGTATDLGDPGPDAVFGYGLLNVGKAVQGPAKFDWGEVTVNVNQTGLNSVWSNSISGAGGLVKQGVGALTLAGSNTYGGATRIELGTLALRDGASIRSNVTLLAQAANPTQAALQFMGGITRVTGNVDNGASIVMLGGGNSSTIDGNYVQRNGSRLLIALGVNALQVTGTATLEGGGVLVNGVVSGYVAQDGKRQDLIHADGGVSGQFNVAASATQNAGVVLLQAGYGYDSHNAWLDLQRVSVTAAAQSAGMNAMAMSAAQRVERAFELLDGDAGLQAGSFAAGASALQQGGGGFDGLGTSLRSLSGETHALATAMTFDSIDMNRRALSAQFGDGNAALADGAWSRSLGGGGQGGYAGSSYTLGGWMLGRETGMGAARFGFAFGQTQASIASGAAGDRGRDRQTQAQFYAGQQWGQAYTLGQLGFGRYRRELDRGLLLGGERAGVAARYDGRFLSGSAEAGYRFGGAGASFTPYLGADYARIDSDAFDEQGGYGFGLSAGGWHSSQVRALAGLRGNYRWHGLEVNGYAEWQQALSASGMQLDARFTGIDAWAPLYGLQPSRAAGLFGVSLDSWLSRDARLSLGYDQRFGGRGDNRQLSLRFLRAF</sequence>
<dbReference type="InterPro" id="IPR015500">
    <property type="entry name" value="Peptidase_S8_subtilisin-rel"/>
</dbReference>
<evidence type="ECO:0000256" key="8">
    <source>
        <dbReference type="SAM" id="SignalP"/>
    </source>
</evidence>
<dbReference type="CDD" id="cd04848">
    <property type="entry name" value="Peptidases_S8_Autotransporter_serine_protease_like"/>
    <property type="match status" value="1"/>
</dbReference>
<keyword evidence="4 6" id="KW-0378">Hydrolase</keyword>
<evidence type="ECO:0000313" key="10">
    <source>
        <dbReference type="EMBL" id="KRG56255.1"/>
    </source>
</evidence>
<dbReference type="Gene3D" id="2.40.128.130">
    <property type="entry name" value="Autotransporter beta-domain"/>
    <property type="match status" value="1"/>
</dbReference>
<comment type="similarity">
    <text evidence="1 6">Belongs to the peptidase S8 family.</text>
</comment>
<comment type="caution">
    <text evidence="10">The sequence shown here is derived from an EMBL/GenBank/DDBJ whole genome shotgun (WGS) entry which is preliminary data.</text>
</comment>
<evidence type="ECO:0000259" key="9">
    <source>
        <dbReference type="PROSITE" id="PS51208"/>
    </source>
</evidence>
<dbReference type="RefSeq" id="WP_055768446.1">
    <property type="nucleotide sequence ID" value="NZ_LDJG01000018.1"/>
</dbReference>
<dbReference type="GO" id="GO:0006508">
    <property type="term" value="P:proteolysis"/>
    <property type="evidence" value="ECO:0007669"/>
    <property type="project" value="UniProtKB-KW"/>
</dbReference>
<evidence type="ECO:0000256" key="4">
    <source>
        <dbReference type="ARBA" id="ARBA00022801"/>
    </source>
</evidence>
<dbReference type="Proteomes" id="UP000050902">
    <property type="component" value="Unassembled WGS sequence"/>
</dbReference>
<dbReference type="InterPro" id="IPR034061">
    <property type="entry name" value="Peptidases_S8_Autotransporter"/>
</dbReference>
<accession>A0ABR5NI90</accession>
<dbReference type="EMBL" id="LDJG01000018">
    <property type="protein sequence ID" value="KRG56255.1"/>
    <property type="molecule type" value="Genomic_DNA"/>
</dbReference>
<feature type="active site" description="Charge relay system" evidence="6">
    <location>
        <position position="81"/>
    </location>
</feature>
<feature type="domain" description="Autotransporter" evidence="9">
    <location>
        <begin position="676"/>
        <end position="945"/>
    </location>
</feature>
<dbReference type="PRINTS" id="PR00723">
    <property type="entry name" value="SUBTILISIN"/>
</dbReference>
<proteinExistence type="inferred from homology"/>
<dbReference type="PROSITE" id="PS51257">
    <property type="entry name" value="PROKAR_LIPOPROTEIN"/>
    <property type="match status" value="1"/>
</dbReference>
<dbReference type="InterPro" id="IPR036709">
    <property type="entry name" value="Autotransporte_beta_dom_sf"/>
</dbReference>
<dbReference type="Pfam" id="PF03797">
    <property type="entry name" value="Autotransporter"/>
    <property type="match status" value="1"/>
</dbReference>
<dbReference type="InterPro" id="IPR013425">
    <property type="entry name" value="Autotrns_rpt"/>
</dbReference>
<feature type="compositionally biased region" description="Pro residues" evidence="7">
    <location>
        <begin position="31"/>
        <end position="46"/>
    </location>
</feature>
<evidence type="ECO:0000313" key="11">
    <source>
        <dbReference type="Proteomes" id="UP000050902"/>
    </source>
</evidence>
<dbReference type="Pfam" id="PF00082">
    <property type="entry name" value="Peptidase_S8"/>
    <property type="match status" value="1"/>
</dbReference>
<evidence type="ECO:0000256" key="3">
    <source>
        <dbReference type="ARBA" id="ARBA00022729"/>
    </source>
</evidence>
<dbReference type="NCBIfam" id="TIGR02601">
    <property type="entry name" value="autotrns_rpt"/>
    <property type="match status" value="1"/>
</dbReference>
<dbReference type="Gene3D" id="3.40.50.200">
    <property type="entry name" value="Peptidase S8/S53 domain"/>
    <property type="match status" value="1"/>
</dbReference>
<keyword evidence="3 8" id="KW-0732">Signal</keyword>
<dbReference type="InterPro" id="IPR023828">
    <property type="entry name" value="Peptidase_S8_Ser-AS"/>
</dbReference>
<keyword evidence="5 6" id="KW-0720">Serine protease</keyword>
<feature type="signal peptide" evidence="8">
    <location>
        <begin position="1"/>
        <end position="20"/>
    </location>
</feature>
<feature type="active site" description="Charge relay system" evidence="6">
    <location>
        <position position="311"/>
    </location>
</feature>
<dbReference type="PANTHER" id="PTHR43806:SF11">
    <property type="entry name" value="CEREVISIN-RELATED"/>
    <property type="match status" value="1"/>
</dbReference>
<dbReference type="SMART" id="SM00869">
    <property type="entry name" value="Autotransporter"/>
    <property type="match status" value="1"/>
</dbReference>
<dbReference type="InterPro" id="IPR005546">
    <property type="entry name" value="Autotransporte_beta"/>
</dbReference>
<feature type="chain" id="PRO_5045440503" evidence="8">
    <location>
        <begin position="21"/>
        <end position="945"/>
    </location>
</feature>
<evidence type="ECO:0000256" key="6">
    <source>
        <dbReference type="PROSITE-ProRule" id="PRU01240"/>
    </source>
</evidence>
<evidence type="ECO:0000256" key="7">
    <source>
        <dbReference type="SAM" id="MobiDB-lite"/>
    </source>
</evidence>
<dbReference type="SUPFAM" id="SSF52743">
    <property type="entry name" value="Subtilisin-like"/>
    <property type="match status" value="1"/>
</dbReference>
<organism evidence="10 11">
    <name type="scientific">Stenotrophomonas nitritireducens</name>
    <dbReference type="NCBI Taxonomy" id="83617"/>
    <lineage>
        <taxon>Bacteria</taxon>
        <taxon>Pseudomonadati</taxon>
        <taxon>Pseudomonadota</taxon>
        <taxon>Gammaproteobacteria</taxon>
        <taxon>Lysobacterales</taxon>
        <taxon>Lysobacteraceae</taxon>
        <taxon>Stenotrophomonas</taxon>
    </lineage>
</organism>